<dbReference type="InParanoid" id="C5KTT9"/>
<dbReference type="RefSeq" id="XP_002780186.1">
    <property type="nucleotide sequence ID" value="XM_002780140.1"/>
</dbReference>
<proteinExistence type="predicted"/>
<dbReference type="AlphaFoldDB" id="C5KTT9"/>
<dbReference type="EMBL" id="GG676180">
    <property type="protein sequence ID" value="EER11981.1"/>
    <property type="molecule type" value="Genomic_DNA"/>
</dbReference>
<keyword evidence="2" id="KW-1185">Reference proteome</keyword>
<feature type="non-terminal residue" evidence="1">
    <location>
        <position position="65"/>
    </location>
</feature>
<dbReference type="GeneID" id="9060819"/>
<sequence>LAMEARTASPMEVVVAARIRTVRRVPWAAVIAARRTVEGGDAGWRRSPTGNHRRNLCYFKGAWYW</sequence>
<accession>C5KTT9</accession>
<feature type="non-terminal residue" evidence="1">
    <location>
        <position position="1"/>
    </location>
</feature>
<organism evidence="2">
    <name type="scientific">Perkinsus marinus (strain ATCC 50983 / TXsc)</name>
    <dbReference type="NCBI Taxonomy" id="423536"/>
    <lineage>
        <taxon>Eukaryota</taxon>
        <taxon>Sar</taxon>
        <taxon>Alveolata</taxon>
        <taxon>Perkinsozoa</taxon>
        <taxon>Perkinsea</taxon>
        <taxon>Perkinsida</taxon>
        <taxon>Perkinsidae</taxon>
        <taxon>Perkinsus</taxon>
    </lineage>
</organism>
<evidence type="ECO:0000313" key="1">
    <source>
        <dbReference type="EMBL" id="EER11981.1"/>
    </source>
</evidence>
<name>C5KTT9_PERM5</name>
<gene>
    <name evidence="1" type="ORF">Pmar_PMAR019085</name>
</gene>
<protein>
    <submittedName>
        <fullName evidence="1">Uncharacterized protein</fullName>
    </submittedName>
</protein>
<dbReference type="Proteomes" id="UP000007800">
    <property type="component" value="Unassembled WGS sequence"/>
</dbReference>
<evidence type="ECO:0000313" key="2">
    <source>
        <dbReference type="Proteomes" id="UP000007800"/>
    </source>
</evidence>
<reference evidence="1 2" key="1">
    <citation type="submission" date="2008-07" db="EMBL/GenBank/DDBJ databases">
        <authorList>
            <person name="El-Sayed N."/>
            <person name="Caler E."/>
            <person name="Inman J."/>
            <person name="Amedeo P."/>
            <person name="Hass B."/>
            <person name="Wortman J."/>
        </authorList>
    </citation>
    <scope>NUCLEOTIDE SEQUENCE [LARGE SCALE GENOMIC DNA]</scope>
    <source>
        <strain evidence="2">ATCC 50983 / TXsc</strain>
    </source>
</reference>